<organism evidence="10 11">
    <name type="scientific">Nocardia albiluteola</name>
    <dbReference type="NCBI Taxonomy" id="2842303"/>
    <lineage>
        <taxon>Bacteria</taxon>
        <taxon>Bacillati</taxon>
        <taxon>Actinomycetota</taxon>
        <taxon>Actinomycetes</taxon>
        <taxon>Mycobacteriales</taxon>
        <taxon>Nocardiaceae</taxon>
        <taxon>Nocardia</taxon>
    </lineage>
</organism>
<keyword evidence="5" id="KW-0238">DNA-binding</keyword>
<comment type="caution">
    <text evidence="10">The sequence shown here is derived from an EMBL/GenBank/DDBJ whole genome shotgun (WGS) entry which is preliminary data.</text>
</comment>
<dbReference type="Gene3D" id="3.10.450.50">
    <property type="match status" value="1"/>
</dbReference>
<dbReference type="SUPFAM" id="SSF54427">
    <property type="entry name" value="NTF2-like"/>
    <property type="match status" value="1"/>
</dbReference>
<evidence type="ECO:0000256" key="5">
    <source>
        <dbReference type="ARBA" id="ARBA00023125"/>
    </source>
</evidence>
<dbReference type="Pfam" id="PF08281">
    <property type="entry name" value="Sigma70_r4_2"/>
    <property type="match status" value="1"/>
</dbReference>
<dbReference type="Pfam" id="PF12680">
    <property type="entry name" value="SnoaL_2"/>
    <property type="match status" value="1"/>
</dbReference>
<evidence type="ECO:0000256" key="4">
    <source>
        <dbReference type="ARBA" id="ARBA00023082"/>
    </source>
</evidence>
<dbReference type="PANTHER" id="PTHR30173:SF36">
    <property type="entry name" value="ECF RNA POLYMERASE SIGMA FACTOR SIGJ"/>
    <property type="match status" value="1"/>
</dbReference>
<evidence type="ECO:0000256" key="2">
    <source>
        <dbReference type="ARBA" id="ARBA00011344"/>
    </source>
</evidence>
<keyword evidence="4" id="KW-0731">Sigma factor</keyword>
<dbReference type="SUPFAM" id="SSF88946">
    <property type="entry name" value="Sigma2 domain of RNA polymerase sigma factors"/>
    <property type="match status" value="1"/>
</dbReference>
<keyword evidence="3" id="KW-0805">Transcription regulation</keyword>
<evidence type="ECO:0000256" key="1">
    <source>
        <dbReference type="ARBA" id="ARBA00010641"/>
    </source>
</evidence>
<dbReference type="InterPro" id="IPR052704">
    <property type="entry name" value="ECF_Sigma-70_Domain"/>
</dbReference>
<evidence type="ECO:0000256" key="6">
    <source>
        <dbReference type="ARBA" id="ARBA00023163"/>
    </source>
</evidence>
<feature type="domain" description="RNA polymerase sigma factor 70 region 4 type 2" evidence="8">
    <location>
        <begin position="119"/>
        <end position="170"/>
    </location>
</feature>
<dbReference type="InterPro" id="IPR013324">
    <property type="entry name" value="RNA_pol_sigma_r3/r4-like"/>
</dbReference>
<dbReference type="InterPro" id="IPR013325">
    <property type="entry name" value="RNA_pol_sigma_r2"/>
</dbReference>
<proteinExistence type="inferred from homology"/>
<evidence type="ECO:0000313" key="11">
    <source>
        <dbReference type="Proteomes" id="UP000733379"/>
    </source>
</evidence>
<dbReference type="Gene3D" id="1.10.10.10">
    <property type="entry name" value="Winged helix-like DNA-binding domain superfamily/Winged helix DNA-binding domain"/>
    <property type="match status" value="1"/>
</dbReference>
<dbReference type="InterPro" id="IPR007627">
    <property type="entry name" value="RNA_pol_sigma70_r2"/>
</dbReference>
<gene>
    <name evidence="10" type="ORF">KO481_30755</name>
</gene>
<protein>
    <submittedName>
        <fullName evidence="10">Sigma-70 family RNA polymerase sigma factor</fullName>
    </submittedName>
</protein>
<accession>A0ABS6B8Y6</accession>
<reference evidence="10 11" key="1">
    <citation type="submission" date="2021-06" db="EMBL/GenBank/DDBJ databases">
        <title>Actinomycetes sequencing.</title>
        <authorList>
            <person name="Shan Q."/>
        </authorList>
    </citation>
    <scope>NUCLEOTIDE SEQUENCE [LARGE SCALE GENOMIC DNA]</scope>
    <source>
        <strain evidence="10 11">NEAU-G5</strain>
    </source>
</reference>
<dbReference type="EMBL" id="JAHKNI010000012">
    <property type="protein sequence ID" value="MBU3065891.1"/>
    <property type="molecule type" value="Genomic_DNA"/>
</dbReference>
<evidence type="ECO:0000259" key="8">
    <source>
        <dbReference type="Pfam" id="PF08281"/>
    </source>
</evidence>
<dbReference type="CDD" id="cd06171">
    <property type="entry name" value="Sigma70_r4"/>
    <property type="match status" value="1"/>
</dbReference>
<dbReference type="InterPro" id="IPR036388">
    <property type="entry name" value="WH-like_DNA-bd_sf"/>
</dbReference>
<dbReference type="InterPro" id="IPR032710">
    <property type="entry name" value="NTF2-like_dom_sf"/>
</dbReference>
<sequence length="302" mass="33145">MTSHEHAGATDAVTAQFLDHRELLFSVVYNMLGSVADTEDVLQEVWLAWTARHRDPGNAPIDKSRAYLVRIAANRALARRAELSRRREVYVGPWLPEPLLATSDQAADSVERIQSLSTAVLVVLETLSPLERAVFVLYEVFGFSHREVAEMLDRTPEAIRQLATRARQHIHARRPRHHADPKVHAQVAERFAAAALGGDLSALLELLAPDVTLWTDSGGKGPAYSLRPVHGRDEVAAALLTIAANRVDEMSIQYRSVAGDPCALVFSGNSPFAAVVFDMTPDGRRIGGIYSVTNPDKMSGIR</sequence>
<dbReference type="InterPro" id="IPR014284">
    <property type="entry name" value="RNA_pol_sigma-70_dom"/>
</dbReference>
<evidence type="ECO:0000259" key="7">
    <source>
        <dbReference type="Pfam" id="PF04542"/>
    </source>
</evidence>
<feature type="domain" description="RNA polymerase sigma-70 region 2" evidence="7">
    <location>
        <begin position="19"/>
        <end position="82"/>
    </location>
</feature>
<evidence type="ECO:0000256" key="3">
    <source>
        <dbReference type="ARBA" id="ARBA00023015"/>
    </source>
</evidence>
<dbReference type="RefSeq" id="WP_215921961.1">
    <property type="nucleotide sequence ID" value="NZ_JAHKNI010000012.1"/>
</dbReference>
<dbReference type="InterPro" id="IPR013249">
    <property type="entry name" value="RNA_pol_sigma70_r4_t2"/>
</dbReference>
<keyword evidence="11" id="KW-1185">Reference proteome</keyword>
<evidence type="ECO:0000259" key="9">
    <source>
        <dbReference type="Pfam" id="PF12680"/>
    </source>
</evidence>
<dbReference type="PANTHER" id="PTHR30173">
    <property type="entry name" value="SIGMA 19 FACTOR"/>
    <property type="match status" value="1"/>
</dbReference>
<comment type="similarity">
    <text evidence="1">Belongs to the sigma-70 factor family. ECF subfamily.</text>
</comment>
<dbReference type="SUPFAM" id="SSF88659">
    <property type="entry name" value="Sigma3 and sigma4 domains of RNA polymerase sigma factors"/>
    <property type="match status" value="1"/>
</dbReference>
<keyword evidence="6" id="KW-0804">Transcription</keyword>
<dbReference type="Proteomes" id="UP000733379">
    <property type="component" value="Unassembled WGS sequence"/>
</dbReference>
<dbReference type="Pfam" id="PF04542">
    <property type="entry name" value="Sigma70_r2"/>
    <property type="match status" value="1"/>
</dbReference>
<evidence type="ECO:0000313" key="10">
    <source>
        <dbReference type="EMBL" id="MBU3065891.1"/>
    </source>
</evidence>
<dbReference type="InterPro" id="IPR037401">
    <property type="entry name" value="SnoaL-like"/>
</dbReference>
<comment type="subunit">
    <text evidence="2">Interacts transiently with the RNA polymerase catalytic core formed by RpoA, RpoB, RpoC and RpoZ (2 alpha, 1 beta, 1 beta' and 1 omega subunit) to form the RNA polymerase holoenzyme that can initiate transcription.</text>
</comment>
<name>A0ABS6B8Y6_9NOCA</name>
<dbReference type="NCBIfam" id="TIGR02937">
    <property type="entry name" value="sigma70-ECF"/>
    <property type="match status" value="1"/>
</dbReference>
<dbReference type="Gene3D" id="1.10.1740.10">
    <property type="match status" value="1"/>
</dbReference>
<feature type="domain" description="SnoaL-like" evidence="9">
    <location>
        <begin position="189"/>
        <end position="264"/>
    </location>
</feature>